<dbReference type="Gene3D" id="6.10.250.3370">
    <property type="match status" value="1"/>
</dbReference>
<evidence type="ECO:0000313" key="5">
    <source>
        <dbReference type="EMBL" id="GGG68248.1"/>
    </source>
</evidence>
<comment type="similarity">
    <text evidence="2">Belongs to the IucA/IucC family.</text>
</comment>
<reference evidence="5 6" key="1">
    <citation type="journal article" date="2014" name="Int. J. Syst. Evol. Microbiol.">
        <title>Complete genome sequence of Corynebacterium casei LMG S-19264T (=DSM 44701T), isolated from a smear-ripened cheese.</title>
        <authorList>
            <consortium name="US DOE Joint Genome Institute (JGI-PGF)"/>
            <person name="Walter F."/>
            <person name="Albersmeier A."/>
            <person name="Kalinowski J."/>
            <person name="Ruckert C."/>
        </authorList>
    </citation>
    <scope>NUCLEOTIDE SEQUENCE [LARGE SCALE GENOMIC DNA]</scope>
    <source>
        <strain evidence="5 6">CGMCC 1.15286</strain>
    </source>
</reference>
<accession>A0A917H6L6</accession>
<dbReference type="GO" id="GO:0019290">
    <property type="term" value="P:siderophore biosynthetic process"/>
    <property type="evidence" value="ECO:0007669"/>
    <property type="project" value="InterPro"/>
</dbReference>
<dbReference type="Pfam" id="PF04183">
    <property type="entry name" value="IucA_IucC"/>
    <property type="match status" value="1"/>
</dbReference>
<proteinExistence type="inferred from homology"/>
<evidence type="ECO:0000313" key="6">
    <source>
        <dbReference type="Proteomes" id="UP000600247"/>
    </source>
</evidence>
<dbReference type="RefSeq" id="WP_188889424.1">
    <property type="nucleotide sequence ID" value="NZ_BMHY01000004.1"/>
</dbReference>
<dbReference type="Gene3D" id="1.10.510.40">
    <property type="match status" value="1"/>
</dbReference>
<dbReference type="InterPro" id="IPR007310">
    <property type="entry name" value="Aerobactin_biosyn_IucA/IucC_N"/>
</dbReference>
<dbReference type="GO" id="GO:0016881">
    <property type="term" value="F:acid-amino acid ligase activity"/>
    <property type="evidence" value="ECO:0007669"/>
    <property type="project" value="UniProtKB-ARBA"/>
</dbReference>
<keyword evidence="6" id="KW-1185">Reference proteome</keyword>
<evidence type="ECO:0000256" key="1">
    <source>
        <dbReference type="ARBA" id="ARBA00004924"/>
    </source>
</evidence>
<dbReference type="Pfam" id="PF06276">
    <property type="entry name" value="FhuF"/>
    <property type="match status" value="1"/>
</dbReference>
<evidence type="ECO:0000259" key="4">
    <source>
        <dbReference type="Pfam" id="PF06276"/>
    </source>
</evidence>
<comment type="pathway">
    <text evidence="1">Siderophore biosynthesis.</text>
</comment>
<evidence type="ECO:0000259" key="3">
    <source>
        <dbReference type="Pfam" id="PF04183"/>
    </source>
</evidence>
<comment type="caution">
    <text evidence="5">The sequence shown here is derived from an EMBL/GenBank/DDBJ whole genome shotgun (WGS) entry which is preliminary data.</text>
</comment>
<protein>
    <submittedName>
        <fullName evidence="5">Siderophore biosynthesis protein SbnE</fullName>
    </submittedName>
</protein>
<dbReference type="InterPro" id="IPR022770">
    <property type="entry name" value="IucA/IucC-like_C"/>
</dbReference>
<dbReference type="Proteomes" id="UP000600247">
    <property type="component" value="Unassembled WGS sequence"/>
</dbReference>
<dbReference type="EMBL" id="BMHY01000004">
    <property type="protein sequence ID" value="GGG68248.1"/>
    <property type="molecule type" value="Genomic_DNA"/>
</dbReference>
<dbReference type="PANTHER" id="PTHR34384:SF5">
    <property type="entry name" value="L-2,3-DIAMINOPROPANOATE--CITRATE LIGASE"/>
    <property type="match status" value="1"/>
</dbReference>
<feature type="domain" description="Aerobactin siderophore biosynthesis IucA/IucC-like C-terminal" evidence="4">
    <location>
        <begin position="419"/>
        <end position="580"/>
    </location>
</feature>
<organism evidence="5 6">
    <name type="scientific">Paenibacillus radicis</name>
    <name type="common">ex Gao et al. 2016</name>
    <dbReference type="NCBI Taxonomy" id="1737354"/>
    <lineage>
        <taxon>Bacteria</taxon>
        <taxon>Bacillati</taxon>
        <taxon>Bacillota</taxon>
        <taxon>Bacilli</taxon>
        <taxon>Bacillales</taxon>
        <taxon>Paenibacillaceae</taxon>
        <taxon>Paenibacillus</taxon>
    </lineage>
</organism>
<dbReference type="InterPro" id="IPR037455">
    <property type="entry name" value="LucA/IucC-like"/>
</dbReference>
<gene>
    <name evidence="5" type="ORF">GCM10010918_23890</name>
</gene>
<name>A0A917H6L6_9BACL</name>
<feature type="domain" description="Aerobactin siderophore biosynthesis IucA/IucC N-terminal" evidence="3">
    <location>
        <begin position="151"/>
        <end position="389"/>
    </location>
</feature>
<dbReference type="PANTHER" id="PTHR34384">
    <property type="entry name" value="L-2,3-DIAMINOPROPANOATE--CITRATE LIGASE"/>
    <property type="match status" value="1"/>
</dbReference>
<dbReference type="AlphaFoldDB" id="A0A917H6L6"/>
<evidence type="ECO:0000256" key="2">
    <source>
        <dbReference type="ARBA" id="ARBA00007832"/>
    </source>
</evidence>
<sequence>MQLNTKLDSSSPAADAVVRSQQESLSRLLNTYLRENGQHFPGYSSPLRPELTLKVVLPQLQKTLYGSLRHHSAGGHHVFGDSFFTEEHAHAEEVGFETIVNLLLDEVSFAEKDPESRELKKLELQTLLLNSTRRMEGYFRHASQQPLPALDFRSCEQSLLSGHPFHPTPKSLEGFSETDSRVYSPEYGTAFSLYGFAVAQDCVVEDWLMDSFSEADANWIPEPMKAAARSKLSDEYADYVILPCHPWQANYLLSLESVQQLIHNKQLIDLGLTGPTVYPTSSVRTVWSPEQQCFFKLSLHIRITNFIRENNYEQLRRTLDAAKVVHAVRERYTTEQFQLLLEEGYRTVGIPGVSSLNEDLLASFSMIVREAPKACSSSDQPPYVLASLLEVLPGEEEPLLFRAVRESLPEGGPDPDWIAWLQRYLQLSMLPILRLYTETGISLEAHVQNAMLSLDKGTPAVFYVRDLEGISVNEEIARRENWMQHLIEEDSPVLYSEAESRHRLKYYFFVNHLCHLIQRLAFHSGQAEQPFWHTVKLTLEQMKQESDRSTMQNLLDDLLNSDYLPAKANLLSRFHKRGETPLYVNIPNPIKSC</sequence>